<evidence type="ECO:0000313" key="1">
    <source>
        <dbReference type="EMBL" id="JAH95474.1"/>
    </source>
</evidence>
<protein>
    <submittedName>
        <fullName evidence="1">Uncharacterized protein</fullName>
    </submittedName>
</protein>
<dbReference type="EMBL" id="GBXM01013103">
    <property type="protein sequence ID" value="JAH95474.1"/>
    <property type="molecule type" value="Transcribed_RNA"/>
</dbReference>
<reference evidence="1" key="2">
    <citation type="journal article" date="2015" name="Fish Shellfish Immunol.">
        <title>Early steps in the European eel (Anguilla anguilla)-Vibrio vulnificus interaction in the gills: Role of the RtxA13 toxin.</title>
        <authorList>
            <person name="Callol A."/>
            <person name="Pajuelo D."/>
            <person name="Ebbesson L."/>
            <person name="Teles M."/>
            <person name="MacKenzie S."/>
            <person name="Amaro C."/>
        </authorList>
    </citation>
    <scope>NUCLEOTIDE SEQUENCE</scope>
</reference>
<sequence length="52" mass="6247">MFNTQRYFISAEEAKELGLVMSGYNHLDFRDSYPFLPLQQLIKYYFCFAVQI</sequence>
<accession>A0A0E9WYP5</accession>
<reference evidence="1" key="1">
    <citation type="submission" date="2014-11" db="EMBL/GenBank/DDBJ databases">
        <authorList>
            <person name="Amaro Gonzalez C."/>
        </authorList>
    </citation>
    <scope>NUCLEOTIDE SEQUENCE</scope>
</reference>
<organism evidence="1">
    <name type="scientific">Anguilla anguilla</name>
    <name type="common">European freshwater eel</name>
    <name type="synonym">Muraena anguilla</name>
    <dbReference type="NCBI Taxonomy" id="7936"/>
    <lineage>
        <taxon>Eukaryota</taxon>
        <taxon>Metazoa</taxon>
        <taxon>Chordata</taxon>
        <taxon>Craniata</taxon>
        <taxon>Vertebrata</taxon>
        <taxon>Euteleostomi</taxon>
        <taxon>Actinopterygii</taxon>
        <taxon>Neopterygii</taxon>
        <taxon>Teleostei</taxon>
        <taxon>Anguilliformes</taxon>
        <taxon>Anguillidae</taxon>
        <taxon>Anguilla</taxon>
    </lineage>
</organism>
<proteinExistence type="predicted"/>
<dbReference type="AlphaFoldDB" id="A0A0E9WYP5"/>
<name>A0A0E9WYP5_ANGAN</name>